<feature type="compositionally biased region" description="Polar residues" evidence="1">
    <location>
        <begin position="49"/>
        <end position="61"/>
    </location>
</feature>
<organism evidence="3 4">
    <name type="scientific">Clonostachys rhizophaga</name>
    <dbReference type="NCBI Taxonomy" id="160324"/>
    <lineage>
        <taxon>Eukaryota</taxon>
        <taxon>Fungi</taxon>
        <taxon>Dikarya</taxon>
        <taxon>Ascomycota</taxon>
        <taxon>Pezizomycotina</taxon>
        <taxon>Sordariomycetes</taxon>
        <taxon>Hypocreomycetidae</taxon>
        <taxon>Hypocreales</taxon>
        <taxon>Bionectriaceae</taxon>
        <taxon>Clonostachys</taxon>
    </lineage>
</organism>
<dbReference type="Proteomes" id="UP000696573">
    <property type="component" value="Unassembled WGS sequence"/>
</dbReference>
<evidence type="ECO:0000313" key="3">
    <source>
        <dbReference type="EMBL" id="CAH0016584.1"/>
    </source>
</evidence>
<keyword evidence="2" id="KW-1133">Transmembrane helix</keyword>
<keyword evidence="4" id="KW-1185">Reference proteome</keyword>
<dbReference type="OrthoDB" id="5141948at2759"/>
<reference evidence="3" key="1">
    <citation type="submission" date="2021-10" db="EMBL/GenBank/DDBJ databases">
        <authorList>
            <person name="Piombo E."/>
        </authorList>
    </citation>
    <scope>NUCLEOTIDE SEQUENCE</scope>
</reference>
<evidence type="ECO:0000313" key="4">
    <source>
        <dbReference type="Proteomes" id="UP000696573"/>
    </source>
</evidence>
<feature type="compositionally biased region" description="Polar residues" evidence="1">
    <location>
        <begin position="1"/>
        <end position="15"/>
    </location>
</feature>
<dbReference type="AlphaFoldDB" id="A0A9N9YG71"/>
<keyword evidence="2" id="KW-0472">Membrane</keyword>
<proteinExistence type="predicted"/>
<gene>
    <name evidence="3" type="ORF">CRHIZ90672A_00018168</name>
</gene>
<feature type="region of interest" description="Disordered" evidence="1">
    <location>
        <begin position="1"/>
        <end position="92"/>
    </location>
</feature>
<feature type="compositionally biased region" description="Basic and acidic residues" evidence="1">
    <location>
        <begin position="33"/>
        <end position="43"/>
    </location>
</feature>
<comment type="caution">
    <text evidence="3">The sequence shown here is derived from an EMBL/GenBank/DDBJ whole genome shotgun (WGS) entry which is preliminary data.</text>
</comment>
<evidence type="ECO:0000256" key="2">
    <source>
        <dbReference type="SAM" id="Phobius"/>
    </source>
</evidence>
<evidence type="ECO:0000256" key="1">
    <source>
        <dbReference type="SAM" id="MobiDB-lite"/>
    </source>
</evidence>
<accession>A0A9N9YG71</accession>
<dbReference type="EMBL" id="CABFNQ020000478">
    <property type="protein sequence ID" value="CAH0016584.1"/>
    <property type="molecule type" value="Genomic_DNA"/>
</dbReference>
<feature type="compositionally biased region" description="Low complexity" evidence="1">
    <location>
        <begin position="72"/>
        <end position="82"/>
    </location>
</feature>
<protein>
    <submittedName>
        <fullName evidence="3">Uncharacterized protein</fullName>
    </submittedName>
</protein>
<feature type="transmembrane region" description="Helical" evidence="2">
    <location>
        <begin position="98"/>
        <end position="118"/>
    </location>
</feature>
<name>A0A9N9YG71_9HYPO</name>
<sequence length="129" mass="14474">MSAVNRTADSASDTAQRYLVQPTRKKITPADLNPERRMRRQNEADQPAAASSGTNHQQQKLYSEWPQRKSHPAAPAANATPADHQPRRNAGTFPNLRAFSYESLIILALFLYLVWSVAGWRSSDDSYFA</sequence>
<keyword evidence="2" id="KW-0812">Transmembrane</keyword>